<dbReference type="EMBL" id="CP002408">
    <property type="protein sequence ID" value="AFU58110.1"/>
    <property type="molecule type" value="Genomic_DNA"/>
</dbReference>
<evidence type="ECO:0000256" key="1">
    <source>
        <dbReference type="SAM" id="MobiDB-lite"/>
    </source>
</evidence>
<dbReference type="HOGENOM" id="CLU_025554_0_0_2"/>
<name>K0IEA8_NITGG</name>
<dbReference type="InParanoid" id="K0IEA8"/>
<sequence>MQNTTSLVTISGEQFVLADSKITRSFSYPLLEFNGEIAAELTVTLTWDTDGTTKVKDNRGYSYTISIPELQGAFSLWYNSTHVDQRVVGPELQYDVYWTAVEGGNGYVDRYKYTIAGTSINGSIISFVVDGGKYDKIDDDRLFVGQPASVDIDASTLDPALDWTPKGVRNDQTSATNEGRNDKEGGLELDWSDAIASGHNMVFDQSNSTLRIPVDKWFIIDPTVVATTAQTLSPPSNSAFEGERRLITTNNTNTDLTTVNAFYYDGSNIVYRTSTDMGHTWSASAVSTGSGVLAADTSRWSVITTTIDSTQYVSLLYWKPAGTNMEFYAKRGTVNSDGSISWSSPILLGYTWANSDVCGSGSACGGVTTAADVNGTIYAAFTWLSGGATDYSMQIMKSTDGGLNWSTSMNQMYPVSSSRPAMALATLNSTKMLFVYAKYESASLFYKVFDGSAWGSEQTQSSVGMTTNTFKQLSAMSNTTSAVYVAYTNVTSTAGGILKIAAFSEEGSFIASETADNTLRHYLPDILRGSNDDIIINSLADGKVYNTRKANGVWEPPFDPYGTTFDSPNQLTATNFHMGEPGALWIEGTSSPYNIVFGHMHHGVVGKSSAQTSPQLSDYYEGERRVFSSKGGTKYAFFYDGSNIVYTKSYDSGHTWKGTSTSTGSGVLASDSFRWTIATTMVSGT</sequence>
<dbReference type="KEGG" id="nga:Ngar_c11700"/>
<dbReference type="InterPro" id="IPR036278">
    <property type="entry name" value="Sialidase_sf"/>
</dbReference>
<dbReference type="CDD" id="cd15482">
    <property type="entry name" value="Sialidase_non-viral"/>
    <property type="match status" value="1"/>
</dbReference>
<dbReference type="BioCyc" id="CNIT1237085:G1324-1168-MONOMER"/>
<evidence type="ECO:0000313" key="2">
    <source>
        <dbReference type="EMBL" id="AFU58110.1"/>
    </source>
</evidence>
<accession>K0IEA8</accession>
<dbReference type="SUPFAM" id="SSF50939">
    <property type="entry name" value="Sialidases"/>
    <property type="match status" value="1"/>
</dbReference>
<dbReference type="PATRIC" id="fig|1237085.11.peg.1107"/>
<gene>
    <name evidence="2" type="ordered locus">Ngar_c11700</name>
</gene>
<reference evidence="2 3" key="1">
    <citation type="journal article" date="2012" name="Environ. Microbiol.">
        <title>The genome of the ammonia-oxidizing Candidatus Nitrososphaera gargensis: insights into metabolic versatility and environmental adaptations.</title>
        <authorList>
            <person name="Spang A."/>
            <person name="Poehlein A."/>
            <person name="Offre P."/>
            <person name="Zumbragel S."/>
            <person name="Haider S."/>
            <person name="Rychlik N."/>
            <person name="Nowka B."/>
            <person name="Schmeisser C."/>
            <person name="Lebedeva E.V."/>
            <person name="Rattei T."/>
            <person name="Bohm C."/>
            <person name="Schmid M."/>
            <person name="Galushko A."/>
            <person name="Hatzenpichler R."/>
            <person name="Weinmaier T."/>
            <person name="Daniel R."/>
            <person name="Schleper C."/>
            <person name="Spieck E."/>
            <person name="Streit W."/>
            <person name="Wagner M."/>
        </authorList>
    </citation>
    <scope>NUCLEOTIDE SEQUENCE [LARGE SCALE GENOMIC DNA]</scope>
    <source>
        <strain evidence="3">Ga9.2</strain>
    </source>
</reference>
<evidence type="ECO:0000313" key="3">
    <source>
        <dbReference type="Proteomes" id="UP000008037"/>
    </source>
</evidence>
<protein>
    <submittedName>
        <fullName evidence="2">Uncharacterized protein</fullName>
    </submittedName>
</protein>
<dbReference type="AlphaFoldDB" id="K0IEA8"/>
<keyword evidence="3" id="KW-1185">Reference proteome</keyword>
<proteinExistence type="predicted"/>
<dbReference type="Proteomes" id="UP000008037">
    <property type="component" value="Chromosome"/>
</dbReference>
<dbReference type="STRING" id="1237085.Ngar_c11700"/>
<organism evidence="2 3">
    <name type="scientific">Nitrososphaera gargensis (strain Ga9.2)</name>
    <dbReference type="NCBI Taxonomy" id="1237085"/>
    <lineage>
        <taxon>Archaea</taxon>
        <taxon>Nitrososphaerota</taxon>
        <taxon>Nitrososphaeria</taxon>
        <taxon>Nitrososphaerales</taxon>
        <taxon>Nitrososphaeraceae</taxon>
        <taxon>Nitrososphaera</taxon>
    </lineage>
</organism>
<feature type="region of interest" description="Disordered" evidence="1">
    <location>
        <begin position="163"/>
        <end position="186"/>
    </location>
</feature>